<sequence length="336" mass="35673">MVGKNIFKITTLIVLLASFLMVSCSKVKSGSSNSTQDKIVKIGISQLVEHPALDSARKGFIDALKSKGFKDGNNIEIDFQNAQGDIPTSQTIAQNFVSEKKDMILAIATPAAQAAFNATKDIPILITAVTDPVSAGLVKSMEKSETNVTGTSDAAPIEKQFELIKKLVPNAKKVGILYNTSESNSEVQAEQAKKIAPDFGFEIVTSGITNVNDISQALEALLKKVDVLYAPTDNVIASSMALISSKCVEAKIPVIAAEAGMVNSGALATEGIDYYNLGFQTGLAAVEVINGKRPQDMPVTTLKDTKLIINTETADKLGITIPQELKDKAELVKGGK</sequence>
<dbReference type="PROSITE" id="PS51257">
    <property type="entry name" value="PROKAR_LIPOPROTEIN"/>
    <property type="match status" value="1"/>
</dbReference>
<reference evidence="1 2" key="1">
    <citation type="submission" date="2019-03" db="EMBL/GenBank/DDBJ databases">
        <title>Genomic Encyclopedia of Type Strains, Phase IV (KMG-IV): sequencing the most valuable type-strain genomes for metagenomic binning, comparative biology and taxonomic classification.</title>
        <authorList>
            <person name="Goeker M."/>
        </authorList>
    </citation>
    <scope>NUCLEOTIDE SEQUENCE [LARGE SCALE GENOMIC DNA]</scope>
    <source>
        <strain evidence="1 2">DSM 24455</strain>
    </source>
</reference>
<protein>
    <submittedName>
        <fullName evidence="1">Putative ABC transport system substrate-binding protein</fullName>
    </submittedName>
</protein>
<dbReference type="CDD" id="cd06325">
    <property type="entry name" value="PBP1_ABC_unchar_transporter"/>
    <property type="match status" value="1"/>
</dbReference>
<dbReference type="EMBL" id="SOAZ01000007">
    <property type="protein sequence ID" value="TDT61347.1"/>
    <property type="molecule type" value="Genomic_DNA"/>
</dbReference>
<gene>
    <name evidence="1" type="ORF">EDD71_10772</name>
</gene>
<dbReference type="SUPFAM" id="SSF53822">
    <property type="entry name" value="Periplasmic binding protein-like I"/>
    <property type="match status" value="1"/>
</dbReference>
<keyword evidence="2" id="KW-1185">Reference proteome</keyword>
<dbReference type="PANTHER" id="PTHR35271:SF1">
    <property type="entry name" value="ABC TRANSPORTER, SUBSTRATE-BINDING LIPOPROTEIN"/>
    <property type="match status" value="1"/>
</dbReference>
<proteinExistence type="predicted"/>
<evidence type="ECO:0000313" key="1">
    <source>
        <dbReference type="EMBL" id="TDT61347.1"/>
    </source>
</evidence>
<evidence type="ECO:0000313" key="2">
    <source>
        <dbReference type="Proteomes" id="UP000295325"/>
    </source>
</evidence>
<dbReference type="InterPro" id="IPR007487">
    <property type="entry name" value="ABC_transpt-TYRBP-like"/>
</dbReference>
<dbReference type="Pfam" id="PF04392">
    <property type="entry name" value="ABC_sub_bind"/>
    <property type="match status" value="1"/>
</dbReference>
<organism evidence="1 2">
    <name type="scientific">Fonticella tunisiensis</name>
    <dbReference type="NCBI Taxonomy" id="1096341"/>
    <lineage>
        <taxon>Bacteria</taxon>
        <taxon>Bacillati</taxon>
        <taxon>Bacillota</taxon>
        <taxon>Clostridia</taxon>
        <taxon>Eubacteriales</taxon>
        <taxon>Clostridiaceae</taxon>
        <taxon>Fonticella</taxon>
    </lineage>
</organism>
<dbReference type="OrthoDB" id="9776955at2"/>
<name>A0A4V3ETF0_9CLOT</name>
<dbReference type="Gene3D" id="3.40.50.2300">
    <property type="match status" value="2"/>
</dbReference>
<accession>A0A4V3ETF0</accession>
<dbReference type="AlphaFoldDB" id="A0A4V3ETF0"/>
<dbReference type="RefSeq" id="WP_133627825.1">
    <property type="nucleotide sequence ID" value="NZ_SOAZ01000007.1"/>
</dbReference>
<dbReference type="InterPro" id="IPR028082">
    <property type="entry name" value="Peripla_BP_I"/>
</dbReference>
<dbReference type="PANTHER" id="PTHR35271">
    <property type="entry name" value="ABC TRANSPORTER, SUBSTRATE-BINDING LIPOPROTEIN-RELATED"/>
    <property type="match status" value="1"/>
</dbReference>
<comment type="caution">
    <text evidence="1">The sequence shown here is derived from an EMBL/GenBank/DDBJ whole genome shotgun (WGS) entry which is preliminary data.</text>
</comment>
<dbReference type="Proteomes" id="UP000295325">
    <property type="component" value="Unassembled WGS sequence"/>
</dbReference>